<organism evidence="1 2">
    <name type="scientific">Rotaria magnacalcarata</name>
    <dbReference type="NCBI Taxonomy" id="392030"/>
    <lineage>
        <taxon>Eukaryota</taxon>
        <taxon>Metazoa</taxon>
        <taxon>Spiralia</taxon>
        <taxon>Gnathifera</taxon>
        <taxon>Rotifera</taxon>
        <taxon>Eurotatoria</taxon>
        <taxon>Bdelloidea</taxon>
        <taxon>Philodinida</taxon>
        <taxon>Philodinidae</taxon>
        <taxon>Rotaria</taxon>
    </lineage>
</organism>
<evidence type="ECO:0000313" key="2">
    <source>
        <dbReference type="Proteomes" id="UP000676336"/>
    </source>
</evidence>
<accession>A0A8S2YYB4</accession>
<reference evidence="1" key="1">
    <citation type="submission" date="2021-02" db="EMBL/GenBank/DDBJ databases">
        <authorList>
            <person name="Nowell W R."/>
        </authorList>
    </citation>
    <scope>NUCLEOTIDE SEQUENCE</scope>
</reference>
<feature type="non-terminal residue" evidence="1">
    <location>
        <position position="1"/>
    </location>
</feature>
<comment type="caution">
    <text evidence="1">The sequence shown here is derived from an EMBL/GenBank/DDBJ whole genome shotgun (WGS) entry which is preliminary data.</text>
</comment>
<dbReference type="EMBL" id="CAJOBI010098321">
    <property type="protein sequence ID" value="CAF4575630.1"/>
    <property type="molecule type" value="Genomic_DNA"/>
</dbReference>
<protein>
    <recommendedName>
        <fullName evidence="3">t-SNARE coiled-coil homology domain-containing protein</fullName>
    </recommendedName>
</protein>
<evidence type="ECO:0000313" key="1">
    <source>
        <dbReference type="EMBL" id="CAF4575630.1"/>
    </source>
</evidence>
<dbReference type="AlphaFoldDB" id="A0A8S2YYB4"/>
<gene>
    <name evidence="1" type="ORF">SMN809_LOCUS38050</name>
</gene>
<sequence length="73" mass="8449">VESISQDTLNESFNLIQSMLQDMNRKIDLLAQRVDDFGKKLDIVDKRLGGLARRVNKVIDIIFLLRLLHDLVK</sequence>
<name>A0A8S2YYB4_9BILA</name>
<proteinExistence type="predicted"/>
<evidence type="ECO:0008006" key="3">
    <source>
        <dbReference type="Google" id="ProtNLM"/>
    </source>
</evidence>
<dbReference type="Proteomes" id="UP000676336">
    <property type="component" value="Unassembled WGS sequence"/>
</dbReference>